<proteinExistence type="predicted"/>
<evidence type="ECO:0000313" key="2">
    <source>
        <dbReference type="EMBL" id="CEG49661.1"/>
    </source>
</evidence>
<accession>A0A0P1B4H6</accession>
<dbReference type="RefSeq" id="XP_024586030.1">
    <property type="nucleotide sequence ID" value="XM_024720874.1"/>
</dbReference>
<evidence type="ECO:0000313" key="3">
    <source>
        <dbReference type="Proteomes" id="UP000054928"/>
    </source>
</evidence>
<name>A0A0P1B4H6_PLAHL</name>
<dbReference type="EMBL" id="CCYD01003090">
    <property type="protein sequence ID" value="CEG49661.1"/>
    <property type="molecule type" value="Genomic_DNA"/>
</dbReference>
<reference evidence="3" key="1">
    <citation type="submission" date="2014-09" db="EMBL/GenBank/DDBJ databases">
        <authorList>
            <person name="Sharma Rahul"/>
            <person name="Thines Marco"/>
        </authorList>
    </citation>
    <scope>NUCLEOTIDE SEQUENCE [LARGE SCALE GENOMIC DNA]</scope>
</reference>
<sequence length="71" mass="7658">MYTQLKVIQLLSSLVERMDCPEALLGRPASPKSSLSKSTLGNRKALMSLEPGGGKSQRGGVVNRTWKRSVG</sequence>
<protein>
    <submittedName>
        <fullName evidence="2">Uncharacterized protein</fullName>
    </submittedName>
</protein>
<feature type="region of interest" description="Disordered" evidence="1">
    <location>
        <begin position="26"/>
        <end position="71"/>
    </location>
</feature>
<keyword evidence="3" id="KW-1185">Reference proteome</keyword>
<dbReference type="Proteomes" id="UP000054928">
    <property type="component" value="Unassembled WGS sequence"/>
</dbReference>
<dbReference type="GeneID" id="36402468"/>
<dbReference type="AlphaFoldDB" id="A0A0P1B4H6"/>
<feature type="compositionally biased region" description="Polar residues" evidence="1">
    <location>
        <begin position="31"/>
        <end position="41"/>
    </location>
</feature>
<evidence type="ECO:0000256" key="1">
    <source>
        <dbReference type="SAM" id="MobiDB-lite"/>
    </source>
</evidence>
<organism evidence="2 3">
    <name type="scientific">Plasmopara halstedii</name>
    <name type="common">Downy mildew of sunflower</name>
    <dbReference type="NCBI Taxonomy" id="4781"/>
    <lineage>
        <taxon>Eukaryota</taxon>
        <taxon>Sar</taxon>
        <taxon>Stramenopiles</taxon>
        <taxon>Oomycota</taxon>
        <taxon>Peronosporomycetes</taxon>
        <taxon>Peronosporales</taxon>
        <taxon>Peronosporaceae</taxon>
        <taxon>Plasmopara</taxon>
    </lineage>
</organism>